<dbReference type="CDD" id="cd00077">
    <property type="entry name" value="HDc"/>
    <property type="match status" value="1"/>
</dbReference>
<dbReference type="Gene3D" id="3.40.50.2300">
    <property type="match status" value="1"/>
</dbReference>
<proteinExistence type="predicted"/>
<feature type="domain" description="GGDEF" evidence="5">
    <location>
        <begin position="554"/>
        <end position="680"/>
    </location>
</feature>
<dbReference type="PROSITE" id="PS50110">
    <property type="entry name" value="RESPONSE_REGULATORY"/>
    <property type="match status" value="1"/>
</dbReference>
<dbReference type="SUPFAM" id="SSF52172">
    <property type="entry name" value="CheY-like"/>
    <property type="match status" value="1"/>
</dbReference>
<evidence type="ECO:0000256" key="2">
    <source>
        <dbReference type="ARBA" id="ARBA00024867"/>
    </source>
</evidence>
<dbReference type="InterPro" id="IPR037522">
    <property type="entry name" value="HD_GYP_dom"/>
</dbReference>
<dbReference type="InterPro" id="IPR000160">
    <property type="entry name" value="GGDEF_dom"/>
</dbReference>
<comment type="function">
    <text evidence="2">May play the central regulatory role in sporulation. It may be an element of the effector pathway responsible for the activation of sporulation genes in response to nutritional stress. Spo0A may act in concert with spo0H (a sigma factor) to control the expression of some genes that are critical to the sporulation process.</text>
</comment>
<dbReference type="SMART" id="SM00267">
    <property type="entry name" value="GGDEF"/>
    <property type="match status" value="1"/>
</dbReference>
<dbReference type="Pfam" id="PF00072">
    <property type="entry name" value="Response_reg"/>
    <property type="match status" value="1"/>
</dbReference>
<dbReference type="NCBIfam" id="TIGR00254">
    <property type="entry name" value="GGDEF"/>
    <property type="match status" value="1"/>
</dbReference>
<dbReference type="InterPro" id="IPR052020">
    <property type="entry name" value="Cyclic_di-GMP/3'3'-cGAMP_PDE"/>
</dbReference>
<evidence type="ECO:0000259" key="6">
    <source>
        <dbReference type="PROSITE" id="PS51832"/>
    </source>
</evidence>
<reference evidence="7" key="1">
    <citation type="submission" date="2015-09" db="EMBL/GenBank/DDBJ databases">
        <authorList>
            <consortium name="Pathogen Informatics"/>
        </authorList>
    </citation>
    <scope>NUCLEOTIDE SEQUENCE</scope>
    <source>
        <strain evidence="7">2789STDY5834896</strain>
    </source>
</reference>
<dbReference type="SMART" id="SM00448">
    <property type="entry name" value="REC"/>
    <property type="match status" value="1"/>
</dbReference>
<dbReference type="PROSITE" id="PS50887">
    <property type="entry name" value="GGDEF"/>
    <property type="match status" value="1"/>
</dbReference>
<feature type="modified residue" description="4-aspartylphosphate" evidence="3">
    <location>
        <position position="69"/>
    </location>
</feature>
<protein>
    <recommendedName>
        <fullName evidence="1">Stage 0 sporulation protein A homolog</fullName>
    </recommendedName>
</protein>
<dbReference type="InterPro" id="IPR011006">
    <property type="entry name" value="CheY-like_superfamily"/>
</dbReference>
<feature type="domain" description="HD-GYP" evidence="6">
    <location>
        <begin position="156"/>
        <end position="364"/>
    </location>
</feature>
<accession>A0A1C6JBB1</accession>
<gene>
    <name evidence="7" type="primary">rpfG_1</name>
    <name evidence="7" type="ORF">SAMEA3545359_02060</name>
</gene>
<keyword evidence="3" id="KW-0597">Phosphoprotein</keyword>
<dbReference type="SUPFAM" id="SSF109604">
    <property type="entry name" value="HD-domain/PDEase-like"/>
    <property type="match status" value="1"/>
</dbReference>
<dbReference type="GO" id="GO:0000160">
    <property type="term" value="P:phosphorelay signal transduction system"/>
    <property type="evidence" value="ECO:0007669"/>
    <property type="project" value="InterPro"/>
</dbReference>
<dbReference type="PROSITE" id="PS51832">
    <property type="entry name" value="HD_GYP"/>
    <property type="match status" value="1"/>
</dbReference>
<dbReference type="InterPro" id="IPR029787">
    <property type="entry name" value="Nucleotide_cyclase"/>
</dbReference>
<dbReference type="SUPFAM" id="SSF55073">
    <property type="entry name" value="Nucleotide cyclase"/>
    <property type="match status" value="1"/>
</dbReference>
<dbReference type="InterPro" id="IPR001789">
    <property type="entry name" value="Sig_transdc_resp-reg_receiver"/>
</dbReference>
<evidence type="ECO:0000256" key="3">
    <source>
        <dbReference type="PROSITE-ProRule" id="PRU00169"/>
    </source>
</evidence>
<dbReference type="Gene3D" id="3.30.70.270">
    <property type="match status" value="1"/>
</dbReference>
<feature type="domain" description="Response regulatory" evidence="4">
    <location>
        <begin position="19"/>
        <end position="136"/>
    </location>
</feature>
<organism evidence="7">
    <name type="scientific">uncultured Anaerotruncus sp</name>
    <dbReference type="NCBI Taxonomy" id="905011"/>
    <lineage>
        <taxon>Bacteria</taxon>
        <taxon>Bacillati</taxon>
        <taxon>Bacillota</taxon>
        <taxon>Clostridia</taxon>
        <taxon>Eubacteriales</taxon>
        <taxon>Oscillospiraceae</taxon>
        <taxon>Anaerotruncus</taxon>
        <taxon>environmental samples</taxon>
    </lineage>
</organism>
<dbReference type="Pfam" id="PF00990">
    <property type="entry name" value="GGDEF"/>
    <property type="match status" value="1"/>
</dbReference>
<keyword evidence="7" id="KW-0378">Hydrolase</keyword>
<dbReference type="PANTHER" id="PTHR45228">
    <property type="entry name" value="CYCLIC DI-GMP PHOSPHODIESTERASE TM_0186-RELATED"/>
    <property type="match status" value="1"/>
</dbReference>
<dbReference type="Gene3D" id="1.10.3210.10">
    <property type="entry name" value="Hypothetical protein af1432"/>
    <property type="match status" value="1"/>
</dbReference>
<evidence type="ECO:0000259" key="5">
    <source>
        <dbReference type="PROSITE" id="PS50887"/>
    </source>
</evidence>
<dbReference type="PANTHER" id="PTHR45228:SF5">
    <property type="entry name" value="CYCLIC DI-GMP PHOSPHODIESTERASE VC_1348-RELATED"/>
    <property type="match status" value="1"/>
</dbReference>
<dbReference type="Pfam" id="PF13487">
    <property type="entry name" value="HD_5"/>
    <property type="match status" value="1"/>
</dbReference>
<evidence type="ECO:0000313" key="7">
    <source>
        <dbReference type="EMBL" id="SCJ79362.1"/>
    </source>
</evidence>
<dbReference type="AlphaFoldDB" id="A0A1C6JBB1"/>
<evidence type="ECO:0000259" key="4">
    <source>
        <dbReference type="PROSITE" id="PS50110"/>
    </source>
</evidence>
<dbReference type="CDD" id="cd01949">
    <property type="entry name" value="GGDEF"/>
    <property type="match status" value="1"/>
</dbReference>
<sequence length="694" mass="78176">MTAAGERGEEKVAKTKTDLILIVDDTEMNRALLADMLTPTYRVLEAADGQRAIDLLQQYQSEIALVLLDIVMPKLDGFEVLAVMNKNGWIGRIPVITISAETASTYIDHAYDLGAVDYISRPFDERVVQRRVKNTIMLYSKQRMLEGMVADQIVEKERNNYLMVEILSNIVEFRNGESGLHVLHIRTLTDLFLHQLQRTTDRYPLSSSRIAMMVNASSLHDVGKISIPEQILNKPGKLTAEEFAVMQTHSALGAQIMADALQRHREELLQLAYNICRWHHERYDGGGYPDGLRGDEIPIEAQVVALADVYDALTSVRVYKPAYPHQQAMEMILGGECGAFNPLLLQCLCQVGPRLEEELRLRSPGDMAEQSILALSSQALSAGQASSRTLTLLEQERTKYQFFAAMSSEIQFEYHYATDLLSMSEWGARQLALPMLIEDPAGDRQLAAVLDPVDYRDLQAKLRAATPDCPIVDAVYQLHVQGQKRWYKALARPLWEDEESGQMEGVIGKFVDVHERQLQLQTLQQRAEQDSLTGMLNHATARERIQPYLAQSGRQYAVALLDLDHFKEVNDRLGHMFGDQVLQYTAQRVRRGVRAGDITARIGGDEFLLFLKCRQPVEPVIRRIFSGLGGKFHGFDIAMSMGVALCPQDGEDYETLFHKADQALYAAKKAGKGRCLFYEDKMRDLLSAISPIDR</sequence>
<dbReference type="GO" id="GO:0016787">
    <property type="term" value="F:hydrolase activity"/>
    <property type="evidence" value="ECO:0007669"/>
    <property type="project" value="UniProtKB-KW"/>
</dbReference>
<dbReference type="InterPro" id="IPR043128">
    <property type="entry name" value="Rev_trsase/Diguanyl_cyclase"/>
</dbReference>
<evidence type="ECO:0000256" key="1">
    <source>
        <dbReference type="ARBA" id="ARBA00018672"/>
    </source>
</evidence>
<dbReference type="EMBL" id="FMHG01000001">
    <property type="protein sequence ID" value="SCJ79362.1"/>
    <property type="molecule type" value="Genomic_DNA"/>
</dbReference>
<dbReference type="InterPro" id="IPR003607">
    <property type="entry name" value="HD/PDEase_dom"/>
</dbReference>
<name>A0A1C6JBB1_9FIRM</name>